<evidence type="ECO:0000259" key="3">
    <source>
        <dbReference type="PROSITE" id="PS50883"/>
    </source>
</evidence>
<dbReference type="InterPro" id="IPR011006">
    <property type="entry name" value="CheY-like_superfamily"/>
</dbReference>
<dbReference type="PROSITE" id="PS50110">
    <property type="entry name" value="RESPONSE_REGULATORY"/>
    <property type="match status" value="1"/>
</dbReference>
<dbReference type="RefSeq" id="WP_058028521.1">
    <property type="nucleotide sequence ID" value="NZ_CP013187.1"/>
</dbReference>
<dbReference type="Proteomes" id="UP000061457">
    <property type="component" value="Chromosome I"/>
</dbReference>
<name>A0A0S2JXZ0_9GAMM</name>
<dbReference type="OrthoDB" id="9812358at2"/>
<keyword evidence="5" id="KW-1185">Reference proteome</keyword>
<dbReference type="Gene3D" id="3.40.50.2300">
    <property type="match status" value="1"/>
</dbReference>
<evidence type="ECO:0000313" key="4">
    <source>
        <dbReference type="EMBL" id="ALO40734.1"/>
    </source>
</evidence>
<dbReference type="InterPro" id="IPR050706">
    <property type="entry name" value="Cyclic-di-GMP_PDE-like"/>
</dbReference>
<dbReference type="InterPro" id="IPR035919">
    <property type="entry name" value="EAL_sf"/>
</dbReference>
<dbReference type="CDD" id="cd01948">
    <property type="entry name" value="EAL"/>
    <property type="match status" value="1"/>
</dbReference>
<organism evidence="4 5">
    <name type="scientific">Pseudoalteromonas phenolica</name>
    <dbReference type="NCBI Taxonomy" id="161398"/>
    <lineage>
        <taxon>Bacteria</taxon>
        <taxon>Pseudomonadati</taxon>
        <taxon>Pseudomonadota</taxon>
        <taxon>Gammaproteobacteria</taxon>
        <taxon>Alteromonadales</taxon>
        <taxon>Pseudoalteromonadaceae</taxon>
        <taxon>Pseudoalteromonas</taxon>
    </lineage>
</organism>
<feature type="domain" description="Response regulatory" evidence="2">
    <location>
        <begin position="7"/>
        <end position="129"/>
    </location>
</feature>
<dbReference type="InterPro" id="IPR001633">
    <property type="entry name" value="EAL_dom"/>
</dbReference>
<dbReference type="STRING" id="161398.PP2015_207"/>
<dbReference type="PROSITE" id="PS50883">
    <property type="entry name" value="EAL"/>
    <property type="match status" value="1"/>
</dbReference>
<dbReference type="EMBL" id="CP013187">
    <property type="protein sequence ID" value="ALO40734.1"/>
    <property type="molecule type" value="Genomic_DNA"/>
</dbReference>
<feature type="domain" description="EAL" evidence="3">
    <location>
        <begin position="140"/>
        <end position="395"/>
    </location>
</feature>
<gene>
    <name evidence="4" type="ORF">PP2015_207</name>
</gene>
<keyword evidence="1" id="KW-0597">Phosphoprotein</keyword>
<dbReference type="PANTHER" id="PTHR33121">
    <property type="entry name" value="CYCLIC DI-GMP PHOSPHODIESTERASE PDEF"/>
    <property type="match status" value="1"/>
</dbReference>
<evidence type="ECO:0000313" key="5">
    <source>
        <dbReference type="Proteomes" id="UP000061457"/>
    </source>
</evidence>
<sequence length="402" mass="45625">MSFKTQRILVVDDSQAILMVMQAILAELGVEHVTCCESAQDALSLVEKQAEPFDAIFTDLNMPEMDGMELIRQLGQNGYQGGVIIISEMDRRIIDLASNLARQNRALLLGNIAKPIQLVEVERLLKKLNTLTRPQTEDGQLISEAELLHALSNSEITPFYQPKVNRATQQIESLEVLARIVSEQHGFTILPARFIDVAEDLDLINLVTFQLFEKATAEYEALKEELPNPCKLAFNLSPIQLEDMNCPAKLSLILELNHLKPSDIILEITEQKPLANANQLETLNRLRMHGFDISLDDFGTGFTNINQLKSLPFTEIKIDRSLITHIDSDYFSQVITKSLVDLAIKEGFKVVAEGVERIEELQYLERYKHDLLMQGFLIGKPKAKNELIRWIHSWLRMTNFNS</sequence>
<dbReference type="PATRIC" id="fig|161398.10.peg.214"/>
<proteinExistence type="predicted"/>
<evidence type="ECO:0000259" key="2">
    <source>
        <dbReference type="PROSITE" id="PS50110"/>
    </source>
</evidence>
<accession>A0A0S2JXZ0</accession>
<protein>
    <submittedName>
        <fullName evidence="4">Diguanylate cyclase</fullName>
    </submittedName>
</protein>
<dbReference type="Pfam" id="PF00072">
    <property type="entry name" value="Response_reg"/>
    <property type="match status" value="1"/>
</dbReference>
<evidence type="ECO:0000256" key="1">
    <source>
        <dbReference type="PROSITE-ProRule" id="PRU00169"/>
    </source>
</evidence>
<reference evidence="5" key="1">
    <citation type="submission" date="2015-11" db="EMBL/GenBank/DDBJ databases">
        <authorList>
            <person name="Kim K.M."/>
        </authorList>
    </citation>
    <scope>NUCLEOTIDE SEQUENCE [LARGE SCALE GENOMIC DNA]</scope>
    <source>
        <strain evidence="5">KCTC 12086</strain>
    </source>
</reference>
<dbReference type="InterPro" id="IPR001789">
    <property type="entry name" value="Sig_transdc_resp-reg_receiver"/>
</dbReference>
<dbReference type="PANTHER" id="PTHR33121:SF71">
    <property type="entry name" value="OXYGEN SENSOR PROTEIN DOSP"/>
    <property type="match status" value="1"/>
</dbReference>
<dbReference type="GO" id="GO:0000160">
    <property type="term" value="P:phosphorelay signal transduction system"/>
    <property type="evidence" value="ECO:0007669"/>
    <property type="project" value="InterPro"/>
</dbReference>
<dbReference type="Gene3D" id="3.20.20.450">
    <property type="entry name" value="EAL domain"/>
    <property type="match status" value="1"/>
</dbReference>
<dbReference type="Pfam" id="PF00563">
    <property type="entry name" value="EAL"/>
    <property type="match status" value="1"/>
</dbReference>
<dbReference type="KEGG" id="pphe:PP2015_207"/>
<dbReference type="SUPFAM" id="SSF141868">
    <property type="entry name" value="EAL domain-like"/>
    <property type="match status" value="1"/>
</dbReference>
<feature type="modified residue" description="4-aspartylphosphate" evidence="1">
    <location>
        <position position="59"/>
    </location>
</feature>
<dbReference type="GO" id="GO:0071111">
    <property type="term" value="F:cyclic-guanylate-specific phosphodiesterase activity"/>
    <property type="evidence" value="ECO:0007669"/>
    <property type="project" value="InterPro"/>
</dbReference>
<dbReference type="AlphaFoldDB" id="A0A0S2JXZ0"/>
<dbReference type="SUPFAM" id="SSF52172">
    <property type="entry name" value="CheY-like"/>
    <property type="match status" value="1"/>
</dbReference>
<dbReference type="SMART" id="SM00052">
    <property type="entry name" value="EAL"/>
    <property type="match status" value="1"/>
</dbReference>
<dbReference type="SMART" id="SM00448">
    <property type="entry name" value="REC"/>
    <property type="match status" value="1"/>
</dbReference>